<dbReference type="EMBL" id="SMAN01000001">
    <property type="protein sequence ID" value="TCT26749.1"/>
    <property type="molecule type" value="Genomic_DNA"/>
</dbReference>
<keyword evidence="1" id="KW-0145">Chemotaxis</keyword>
<protein>
    <submittedName>
        <fullName evidence="4">Chemotaxis protein CheC</fullName>
    </submittedName>
</protein>
<dbReference type="OrthoDB" id="9812187at2"/>
<gene>
    <name evidence="4" type="ORF">EDD68_101102</name>
</gene>
<dbReference type="Pfam" id="PF04509">
    <property type="entry name" value="CheC"/>
    <property type="match status" value="2"/>
</dbReference>
<keyword evidence="2" id="KW-0378">Hydrolase</keyword>
<sequence>MSFVERLSQVHLDILKEVGNIGAGNAATALSQLLNRTINLEIPTVQVATYDEMVELAGGSDHVVAAVYIRIEGEAPGNMFFVLPPEQVSYFVQLMTGDSTITFEEPPYSEMGISAFLEMGNILSGSYLSALSDFTRLNLQPSVPSASIDMAGAILTMGLIELSQVSDHVIVIDTILEEENSDRGKIRGHFFLLPDPDSFEKIFQALGVNVDE</sequence>
<dbReference type="AlphaFoldDB" id="A0A4R3NAU7"/>
<dbReference type="InterPro" id="IPR050992">
    <property type="entry name" value="CheZ_family_phosphatases"/>
</dbReference>
<name>A0A4R3NAU7_9BACI</name>
<dbReference type="PANTHER" id="PTHR43693">
    <property type="entry name" value="PROTEIN PHOSPHATASE CHEZ"/>
    <property type="match status" value="1"/>
</dbReference>
<dbReference type="SUPFAM" id="SSF103039">
    <property type="entry name" value="CheC-like"/>
    <property type="match status" value="1"/>
</dbReference>
<organism evidence="4 5">
    <name type="scientific">Melghiribacillus thermohalophilus</name>
    <dbReference type="NCBI Taxonomy" id="1324956"/>
    <lineage>
        <taxon>Bacteria</taxon>
        <taxon>Bacillati</taxon>
        <taxon>Bacillota</taxon>
        <taxon>Bacilli</taxon>
        <taxon>Bacillales</taxon>
        <taxon>Bacillaceae</taxon>
        <taxon>Melghiribacillus</taxon>
    </lineage>
</organism>
<dbReference type="RefSeq" id="WP_132370058.1">
    <property type="nucleotide sequence ID" value="NZ_SMAN01000001.1"/>
</dbReference>
<evidence type="ECO:0000313" key="4">
    <source>
        <dbReference type="EMBL" id="TCT26749.1"/>
    </source>
</evidence>
<reference evidence="4 5" key="1">
    <citation type="submission" date="2019-03" db="EMBL/GenBank/DDBJ databases">
        <title>Genomic Encyclopedia of Type Strains, Phase IV (KMG-IV): sequencing the most valuable type-strain genomes for metagenomic binning, comparative biology and taxonomic classification.</title>
        <authorList>
            <person name="Goeker M."/>
        </authorList>
    </citation>
    <scope>NUCLEOTIDE SEQUENCE [LARGE SCALE GENOMIC DNA]</scope>
    <source>
        <strain evidence="4 5">DSM 25894</strain>
    </source>
</reference>
<accession>A0A4R3NAU7</accession>
<proteinExistence type="predicted"/>
<dbReference type="GO" id="GO:0016787">
    <property type="term" value="F:hydrolase activity"/>
    <property type="evidence" value="ECO:0007669"/>
    <property type="project" value="UniProtKB-KW"/>
</dbReference>
<evidence type="ECO:0000256" key="2">
    <source>
        <dbReference type="ARBA" id="ARBA00022801"/>
    </source>
</evidence>
<dbReference type="Gene3D" id="3.40.1550.10">
    <property type="entry name" value="CheC-like"/>
    <property type="match status" value="1"/>
</dbReference>
<dbReference type="GO" id="GO:0006935">
    <property type="term" value="P:chemotaxis"/>
    <property type="evidence" value="ECO:0007669"/>
    <property type="project" value="UniProtKB-KW"/>
</dbReference>
<evidence type="ECO:0000259" key="3">
    <source>
        <dbReference type="Pfam" id="PF04509"/>
    </source>
</evidence>
<dbReference type="InterPro" id="IPR028976">
    <property type="entry name" value="CheC-like_sf"/>
</dbReference>
<feature type="domain" description="CheC-like protein" evidence="3">
    <location>
        <begin position="11"/>
        <end position="45"/>
    </location>
</feature>
<dbReference type="InterPro" id="IPR007597">
    <property type="entry name" value="CheC"/>
</dbReference>
<keyword evidence="5" id="KW-1185">Reference proteome</keyword>
<dbReference type="CDD" id="cd17909">
    <property type="entry name" value="CheC_ClassI"/>
    <property type="match status" value="1"/>
</dbReference>
<feature type="domain" description="CheC-like protein" evidence="3">
    <location>
        <begin position="111"/>
        <end position="147"/>
    </location>
</feature>
<comment type="caution">
    <text evidence="4">The sequence shown here is derived from an EMBL/GenBank/DDBJ whole genome shotgun (WGS) entry which is preliminary data.</text>
</comment>
<evidence type="ECO:0000313" key="5">
    <source>
        <dbReference type="Proteomes" id="UP000294650"/>
    </source>
</evidence>
<evidence type="ECO:0000256" key="1">
    <source>
        <dbReference type="ARBA" id="ARBA00022500"/>
    </source>
</evidence>
<dbReference type="PANTHER" id="PTHR43693:SF1">
    <property type="entry name" value="PROTEIN PHOSPHATASE CHEZ"/>
    <property type="match status" value="1"/>
</dbReference>
<dbReference type="Proteomes" id="UP000294650">
    <property type="component" value="Unassembled WGS sequence"/>
</dbReference>